<evidence type="ECO:0000259" key="5">
    <source>
        <dbReference type="PROSITE" id="PS51063"/>
    </source>
</evidence>
<keyword evidence="1" id="KW-0805">Transcription regulation</keyword>
<feature type="domain" description="HTH crp-type" evidence="5">
    <location>
        <begin position="152"/>
        <end position="220"/>
    </location>
</feature>
<reference evidence="6" key="1">
    <citation type="journal article" date="2021" name="PeerJ">
        <title>Extensive microbial diversity within the chicken gut microbiome revealed by metagenomics and culture.</title>
        <authorList>
            <person name="Gilroy R."/>
            <person name="Ravi A."/>
            <person name="Getino M."/>
            <person name="Pursley I."/>
            <person name="Horton D.L."/>
            <person name="Alikhan N.F."/>
            <person name="Baker D."/>
            <person name="Gharbi K."/>
            <person name="Hall N."/>
            <person name="Watson M."/>
            <person name="Adriaenssens E.M."/>
            <person name="Foster-Nyarko E."/>
            <person name="Jarju S."/>
            <person name="Secka A."/>
            <person name="Antonio M."/>
            <person name="Oren A."/>
            <person name="Chaudhuri R.R."/>
            <person name="La Ragione R."/>
            <person name="Hildebrand F."/>
            <person name="Pallen M.J."/>
        </authorList>
    </citation>
    <scope>NUCLEOTIDE SEQUENCE</scope>
    <source>
        <strain evidence="6">ChiGjej1B1-13045</strain>
    </source>
</reference>
<evidence type="ECO:0000259" key="4">
    <source>
        <dbReference type="PROSITE" id="PS50042"/>
    </source>
</evidence>
<dbReference type="InterPro" id="IPR018490">
    <property type="entry name" value="cNMP-bd_dom_sf"/>
</dbReference>
<evidence type="ECO:0000313" key="7">
    <source>
        <dbReference type="Proteomes" id="UP000824017"/>
    </source>
</evidence>
<gene>
    <name evidence="6" type="ORF">H9817_04500</name>
</gene>
<keyword evidence="2" id="KW-0238">DNA-binding</keyword>
<evidence type="ECO:0000256" key="2">
    <source>
        <dbReference type="ARBA" id="ARBA00023125"/>
    </source>
</evidence>
<dbReference type="InterPro" id="IPR014710">
    <property type="entry name" value="RmlC-like_jellyroll"/>
</dbReference>
<organism evidence="6 7">
    <name type="scientific">Candidatus Mediterraneibacter stercorigallinarum</name>
    <dbReference type="NCBI Taxonomy" id="2838686"/>
    <lineage>
        <taxon>Bacteria</taxon>
        <taxon>Bacillati</taxon>
        <taxon>Bacillota</taxon>
        <taxon>Clostridia</taxon>
        <taxon>Lachnospirales</taxon>
        <taxon>Lachnospiraceae</taxon>
        <taxon>Mediterraneibacter</taxon>
    </lineage>
</organism>
<dbReference type="Pfam" id="PF13545">
    <property type="entry name" value="HTH_Crp_2"/>
    <property type="match status" value="1"/>
</dbReference>
<dbReference type="PROSITE" id="PS50042">
    <property type="entry name" value="CNMP_BINDING_3"/>
    <property type="match status" value="1"/>
</dbReference>
<dbReference type="InterPro" id="IPR036390">
    <property type="entry name" value="WH_DNA-bd_sf"/>
</dbReference>
<dbReference type="SMART" id="SM00100">
    <property type="entry name" value="cNMP"/>
    <property type="match status" value="1"/>
</dbReference>
<protein>
    <submittedName>
        <fullName evidence="6">Crp/Fnr family transcriptional regulator</fullName>
    </submittedName>
</protein>
<proteinExistence type="predicted"/>
<accession>A0A9D2DA74</accession>
<evidence type="ECO:0000313" key="6">
    <source>
        <dbReference type="EMBL" id="HIZ13165.1"/>
    </source>
</evidence>
<feature type="domain" description="Cyclic nucleotide-binding" evidence="4">
    <location>
        <begin position="11"/>
        <end position="134"/>
    </location>
</feature>
<keyword evidence="3" id="KW-0804">Transcription</keyword>
<dbReference type="PANTHER" id="PTHR24567:SF58">
    <property type="entry name" value="CYCLIC AMP-BINDING REGULATORY PROTEIN"/>
    <property type="match status" value="1"/>
</dbReference>
<dbReference type="SMART" id="SM00419">
    <property type="entry name" value="HTH_CRP"/>
    <property type="match status" value="1"/>
</dbReference>
<dbReference type="InterPro" id="IPR000595">
    <property type="entry name" value="cNMP-bd_dom"/>
</dbReference>
<name>A0A9D2DA74_9FIRM</name>
<dbReference type="InterPro" id="IPR050397">
    <property type="entry name" value="Env_Response_Regulators"/>
</dbReference>
<dbReference type="GO" id="GO:0003677">
    <property type="term" value="F:DNA binding"/>
    <property type="evidence" value="ECO:0007669"/>
    <property type="project" value="UniProtKB-KW"/>
</dbReference>
<dbReference type="Proteomes" id="UP000824017">
    <property type="component" value="Unassembled WGS sequence"/>
</dbReference>
<dbReference type="Pfam" id="PF00027">
    <property type="entry name" value="cNMP_binding"/>
    <property type="match status" value="1"/>
</dbReference>
<dbReference type="EMBL" id="DXCD01000118">
    <property type="protein sequence ID" value="HIZ13165.1"/>
    <property type="molecule type" value="Genomic_DNA"/>
</dbReference>
<dbReference type="PROSITE" id="PS51063">
    <property type="entry name" value="HTH_CRP_2"/>
    <property type="match status" value="1"/>
</dbReference>
<dbReference type="PANTHER" id="PTHR24567">
    <property type="entry name" value="CRP FAMILY TRANSCRIPTIONAL REGULATORY PROTEIN"/>
    <property type="match status" value="1"/>
</dbReference>
<dbReference type="InterPro" id="IPR012318">
    <property type="entry name" value="HTH_CRP"/>
</dbReference>
<dbReference type="CDD" id="cd00038">
    <property type="entry name" value="CAP_ED"/>
    <property type="match status" value="1"/>
</dbReference>
<evidence type="ECO:0000256" key="3">
    <source>
        <dbReference type="ARBA" id="ARBA00023163"/>
    </source>
</evidence>
<dbReference type="SUPFAM" id="SSF51206">
    <property type="entry name" value="cAMP-binding domain-like"/>
    <property type="match status" value="1"/>
</dbReference>
<dbReference type="Gene3D" id="2.60.120.10">
    <property type="entry name" value="Jelly Rolls"/>
    <property type="match status" value="1"/>
</dbReference>
<dbReference type="AlphaFoldDB" id="A0A9D2DA74"/>
<dbReference type="GO" id="GO:0003700">
    <property type="term" value="F:DNA-binding transcription factor activity"/>
    <property type="evidence" value="ECO:0007669"/>
    <property type="project" value="TreeGrafter"/>
</dbReference>
<dbReference type="SUPFAM" id="SSF46785">
    <property type="entry name" value="Winged helix' DNA-binding domain"/>
    <property type="match status" value="1"/>
</dbReference>
<comment type="caution">
    <text evidence="6">The sequence shown here is derived from an EMBL/GenBank/DDBJ whole genome shotgun (WGS) entry which is preliminary data.</text>
</comment>
<reference evidence="6" key="2">
    <citation type="submission" date="2021-04" db="EMBL/GenBank/DDBJ databases">
        <authorList>
            <person name="Gilroy R."/>
        </authorList>
    </citation>
    <scope>NUCLEOTIDE SEQUENCE</scope>
    <source>
        <strain evidence="6">ChiGjej1B1-13045</strain>
    </source>
</reference>
<evidence type="ECO:0000256" key="1">
    <source>
        <dbReference type="ARBA" id="ARBA00023015"/>
    </source>
</evidence>
<dbReference type="GO" id="GO:0005829">
    <property type="term" value="C:cytosol"/>
    <property type="evidence" value="ECO:0007669"/>
    <property type="project" value="TreeGrafter"/>
</dbReference>
<sequence length="225" mass="25201">MNVKFLSDTMLFRGLREEEIVSVLACLNAKTQCFNKGEVICRAGESISSMGLVLSGSVNIVVNYYWGSSNIFSHVGPGELFAESYAALPGQELLVDVAAAEPVEVLFLPFLRLTETCSASCPFHRRTIHNLLQIMARKNLNLSARMIHTASRSIRSRLLSYFSEQVIQNGSNQFTIPFSRQQLADYLGVDRSALSNELSKMRKDGLISYRKNQFILTEHHPYGCL</sequence>